<protein>
    <submittedName>
        <fullName evidence="1">Uncharacterized protein</fullName>
    </submittedName>
</protein>
<dbReference type="Proteomes" id="UP000799770">
    <property type="component" value="Unassembled WGS sequence"/>
</dbReference>
<dbReference type="EMBL" id="ML977314">
    <property type="protein sequence ID" value="KAF2120048.1"/>
    <property type="molecule type" value="Genomic_DNA"/>
</dbReference>
<dbReference type="AlphaFoldDB" id="A0A6A5ZP97"/>
<evidence type="ECO:0000313" key="2">
    <source>
        <dbReference type="Proteomes" id="UP000799770"/>
    </source>
</evidence>
<gene>
    <name evidence="1" type="ORF">BDV96DRAFT_595643</name>
</gene>
<reference evidence="1" key="1">
    <citation type="journal article" date="2020" name="Stud. Mycol.">
        <title>101 Dothideomycetes genomes: a test case for predicting lifestyles and emergence of pathogens.</title>
        <authorList>
            <person name="Haridas S."/>
            <person name="Albert R."/>
            <person name="Binder M."/>
            <person name="Bloem J."/>
            <person name="Labutti K."/>
            <person name="Salamov A."/>
            <person name="Andreopoulos B."/>
            <person name="Baker S."/>
            <person name="Barry K."/>
            <person name="Bills G."/>
            <person name="Bluhm B."/>
            <person name="Cannon C."/>
            <person name="Castanera R."/>
            <person name="Culley D."/>
            <person name="Daum C."/>
            <person name="Ezra D."/>
            <person name="Gonzalez J."/>
            <person name="Henrissat B."/>
            <person name="Kuo A."/>
            <person name="Liang C."/>
            <person name="Lipzen A."/>
            <person name="Lutzoni F."/>
            <person name="Magnuson J."/>
            <person name="Mondo S."/>
            <person name="Nolan M."/>
            <person name="Ohm R."/>
            <person name="Pangilinan J."/>
            <person name="Park H.-J."/>
            <person name="Ramirez L."/>
            <person name="Alfaro M."/>
            <person name="Sun H."/>
            <person name="Tritt A."/>
            <person name="Yoshinaga Y."/>
            <person name="Zwiers L.-H."/>
            <person name="Turgeon B."/>
            <person name="Goodwin S."/>
            <person name="Spatafora J."/>
            <person name="Crous P."/>
            <person name="Grigoriev I."/>
        </authorList>
    </citation>
    <scope>NUCLEOTIDE SEQUENCE</scope>
    <source>
        <strain evidence="1">CBS 627.86</strain>
    </source>
</reference>
<evidence type="ECO:0000313" key="1">
    <source>
        <dbReference type="EMBL" id="KAF2120048.1"/>
    </source>
</evidence>
<accession>A0A6A5ZP97</accession>
<sequence>MKNRIFKSSKTRAWWWNTEEYFPLDTGSIAIAAGRDAAISSGSTNISSVAPNSEHAMTASWGSGSINTSSVATSEVSLSLSPITQVAFIRGHGEPSVKGQAIEKQVPKESFVKDTAAYGIPTGELGAGKHRRNSTQREDGALSITPTRIPRRAALLPDICDAFNDIIDRCSITDGLDRHQYLAGLGVDPQLQNRIGIILACVDSPATLVHSAVPTVTRNRMVEIPTLFSSLIGWDTCGFGRSYDLLATDCCEHKPTTCCLCWRKSLRQQLEAGEALTYPSRISCGVELGPEHERLGDLFTRNAYVHTSNLVALCKLTEQVAVEGEIVRMEQNEYKRRGNG</sequence>
<organism evidence="1 2">
    <name type="scientific">Lophiotrema nucula</name>
    <dbReference type="NCBI Taxonomy" id="690887"/>
    <lineage>
        <taxon>Eukaryota</taxon>
        <taxon>Fungi</taxon>
        <taxon>Dikarya</taxon>
        <taxon>Ascomycota</taxon>
        <taxon>Pezizomycotina</taxon>
        <taxon>Dothideomycetes</taxon>
        <taxon>Pleosporomycetidae</taxon>
        <taxon>Pleosporales</taxon>
        <taxon>Lophiotremataceae</taxon>
        <taxon>Lophiotrema</taxon>
    </lineage>
</organism>
<proteinExistence type="predicted"/>
<keyword evidence="2" id="KW-1185">Reference proteome</keyword>
<name>A0A6A5ZP97_9PLEO</name>